<dbReference type="GO" id="GO:0006811">
    <property type="term" value="P:monoatomic ion transport"/>
    <property type="evidence" value="ECO:0007669"/>
    <property type="project" value="UniProtKB-KW"/>
</dbReference>
<dbReference type="PANTHER" id="PTHR30069:SF53">
    <property type="entry name" value="COLICIN I RECEPTOR-RELATED"/>
    <property type="match status" value="1"/>
</dbReference>
<comment type="similarity">
    <text evidence="10 11">Belongs to the TonB-dependent receptor family.</text>
</comment>
<keyword evidence="9 10" id="KW-0998">Cell outer membrane</keyword>
<dbReference type="Pfam" id="PF00593">
    <property type="entry name" value="TonB_dep_Rec_b-barrel"/>
    <property type="match status" value="1"/>
</dbReference>
<organism evidence="16 17">
    <name type="scientific">Hyphomicrobium facile</name>
    <dbReference type="NCBI Taxonomy" id="51670"/>
    <lineage>
        <taxon>Bacteria</taxon>
        <taxon>Pseudomonadati</taxon>
        <taxon>Pseudomonadota</taxon>
        <taxon>Alphaproteobacteria</taxon>
        <taxon>Hyphomicrobiales</taxon>
        <taxon>Hyphomicrobiaceae</taxon>
        <taxon>Hyphomicrobium</taxon>
    </lineage>
</organism>
<keyword evidence="8 10" id="KW-0472">Membrane</keyword>
<dbReference type="Gene3D" id="2.40.170.20">
    <property type="entry name" value="TonB-dependent receptor, beta-barrel domain"/>
    <property type="match status" value="1"/>
</dbReference>
<dbReference type="InterPro" id="IPR036942">
    <property type="entry name" value="Beta-barrel_TonB_sf"/>
</dbReference>
<evidence type="ECO:0000256" key="7">
    <source>
        <dbReference type="ARBA" id="ARBA00023077"/>
    </source>
</evidence>
<dbReference type="Pfam" id="PF07715">
    <property type="entry name" value="Plug"/>
    <property type="match status" value="1"/>
</dbReference>
<dbReference type="PANTHER" id="PTHR30069">
    <property type="entry name" value="TONB-DEPENDENT OUTER MEMBRANE RECEPTOR"/>
    <property type="match status" value="1"/>
</dbReference>
<dbReference type="Proteomes" id="UP000199423">
    <property type="component" value="Unassembled WGS sequence"/>
</dbReference>
<evidence type="ECO:0000313" key="17">
    <source>
        <dbReference type="Proteomes" id="UP000199423"/>
    </source>
</evidence>
<reference evidence="17" key="1">
    <citation type="submission" date="2016-10" db="EMBL/GenBank/DDBJ databases">
        <authorList>
            <person name="Varghese N."/>
            <person name="Submissions S."/>
        </authorList>
    </citation>
    <scope>NUCLEOTIDE SEQUENCE [LARGE SCALE GENOMIC DNA]</scope>
    <source>
        <strain evidence="17">DSM 1565</strain>
    </source>
</reference>
<keyword evidence="3 10" id="KW-1134">Transmembrane beta strand</keyword>
<evidence type="ECO:0000256" key="3">
    <source>
        <dbReference type="ARBA" id="ARBA00022452"/>
    </source>
</evidence>
<sequence>MQRVFMRRTASAAILCTITSLSAIEASAQVSTAPLTDLPEVTVTSTEDPQAKKKAPTAAQQSSTPRNSGGGAAGTARGADNSDVAVSPTGIASPVEQIASSVTVITSKEIQAQQRRTLPDVLKSVPGLNVVQRGGPGGQTSIFMRGTNSNHTKILIDGIDVSDPSNSNRSFDIGQLLTTDIERVEVLRGPQSGLYGADALGGVIVINTKAGKGPPKATGMIEGGSFGTFNQATSISGGTDRYNYSFNASHFRADDTPVTPFDLLLPGEARHSNRYDNWTYSTKIGVDLTKDVTVNFVTRYTDATLHYTSDNYDYPSHPSSSLSRSDFDQLFTRGEVVWMALGGNLTNFFGVNYANLQTYNFDPLSGRNSSEGERFKYDWRSVLRVGPGYTIVTGAEHHNEQLDSPALFAEEWNNAAFAELQSEIFRNFFLVANVRYDDNESFGGHTTWRVAPAYVIEATGTKLKGSIGTAFKAPTLSQRFQDSPPYFYGNPNLAPEESLGMDAGFEQAILGGRAQFGATYFFNDITNLIESNATYTSYDNVGKARTSGVEVFASADVADNLRIRADYTYTEATNEITHAQLLRRPRNKASLSAGWTPYDPLLLTASLVYIGEAADIDRSTYANVTLPGFTLVNVAADYNLKDGISLFGRIDNLFDKHYENPNGFEGTGIGAYAGLRFTN</sequence>
<evidence type="ECO:0000313" key="16">
    <source>
        <dbReference type="EMBL" id="SFV30104.1"/>
    </source>
</evidence>
<accession>A0A1I7N613</accession>
<feature type="domain" description="TonB-dependent receptor-like beta-barrel" evidence="14">
    <location>
        <begin position="234"/>
        <end position="653"/>
    </location>
</feature>
<dbReference type="GO" id="GO:0015889">
    <property type="term" value="P:cobalamin transport"/>
    <property type="evidence" value="ECO:0007669"/>
    <property type="project" value="TreeGrafter"/>
</dbReference>
<evidence type="ECO:0000256" key="12">
    <source>
        <dbReference type="SAM" id="MobiDB-lite"/>
    </source>
</evidence>
<evidence type="ECO:0000256" key="5">
    <source>
        <dbReference type="ARBA" id="ARBA00022729"/>
    </source>
</evidence>
<comment type="subcellular location">
    <subcellularLocation>
        <location evidence="1 10">Cell outer membrane</location>
        <topology evidence="1 10">Multi-pass membrane protein</topology>
    </subcellularLocation>
</comment>
<gene>
    <name evidence="16" type="ORF">SAMN04488557_1411</name>
</gene>
<keyword evidence="2 10" id="KW-0813">Transport</keyword>
<evidence type="ECO:0000256" key="1">
    <source>
        <dbReference type="ARBA" id="ARBA00004571"/>
    </source>
</evidence>
<dbReference type="OrthoDB" id="9760333at2"/>
<dbReference type="RefSeq" id="WP_092865958.1">
    <property type="nucleotide sequence ID" value="NZ_FPCH01000001.1"/>
</dbReference>
<dbReference type="GO" id="GO:0009279">
    <property type="term" value="C:cell outer membrane"/>
    <property type="evidence" value="ECO:0007669"/>
    <property type="project" value="UniProtKB-SubCell"/>
</dbReference>
<dbReference type="InterPro" id="IPR000531">
    <property type="entry name" value="Beta-barrel_TonB"/>
</dbReference>
<dbReference type="InterPro" id="IPR012910">
    <property type="entry name" value="Plug_dom"/>
</dbReference>
<name>A0A1I7N613_9HYPH</name>
<evidence type="ECO:0000256" key="10">
    <source>
        <dbReference type="PROSITE-ProRule" id="PRU01360"/>
    </source>
</evidence>
<protein>
    <submittedName>
        <fullName evidence="16">Vitamin B12 transporter</fullName>
    </submittedName>
</protein>
<dbReference type="AlphaFoldDB" id="A0A1I7N613"/>
<keyword evidence="4 10" id="KW-0812">Transmembrane</keyword>
<keyword evidence="6" id="KW-0406">Ion transport</keyword>
<dbReference type="Gene3D" id="2.170.130.10">
    <property type="entry name" value="TonB-dependent receptor, plug domain"/>
    <property type="match status" value="1"/>
</dbReference>
<keyword evidence="5 13" id="KW-0732">Signal</keyword>
<evidence type="ECO:0000256" key="8">
    <source>
        <dbReference type="ARBA" id="ARBA00023136"/>
    </source>
</evidence>
<keyword evidence="17" id="KW-1185">Reference proteome</keyword>
<evidence type="ECO:0000256" key="9">
    <source>
        <dbReference type="ARBA" id="ARBA00023237"/>
    </source>
</evidence>
<keyword evidence="7 11" id="KW-0798">TonB box</keyword>
<dbReference type="InterPro" id="IPR039426">
    <property type="entry name" value="TonB-dep_rcpt-like"/>
</dbReference>
<dbReference type="CDD" id="cd01347">
    <property type="entry name" value="ligand_gated_channel"/>
    <property type="match status" value="1"/>
</dbReference>
<evidence type="ECO:0000256" key="11">
    <source>
        <dbReference type="RuleBase" id="RU003357"/>
    </source>
</evidence>
<dbReference type="SUPFAM" id="SSF56935">
    <property type="entry name" value="Porins"/>
    <property type="match status" value="1"/>
</dbReference>
<evidence type="ECO:0000256" key="6">
    <source>
        <dbReference type="ARBA" id="ARBA00023065"/>
    </source>
</evidence>
<dbReference type="EMBL" id="FPCH01000001">
    <property type="protein sequence ID" value="SFV30104.1"/>
    <property type="molecule type" value="Genomic_DNA"/>
</dbReference>
<evidence type="ECO:0000256" key="2">
    <source>
        <dbReference type="ARBA" id="ARBA00022448"/>
    </source>
</evidence>
<dbReference type="STRING" id="51670.SAMN04488557_1411"/>
<evidence type="ECO:0000259" key="14">
    <source>
        <dbReference type="Pfam" id="PF00593"/>
    </source>
</evidence>
<feature type="chain" id="PRO_5011791562" evidence="13">
    <location>
        <begin position="29"/>
        <end position="679"/>
    </location>
</feature>
<evidence type="ECO:0000256" key="13">
    <source>
        <dbReference type="SAM" id="SignalP"/>
    </source>
</evidence>
<evidence type="ECO:0000256" key="4">
    <source>
        <dbReference type="ARBA" id="ARBA00022692"/>
    </source>
</evidence>
<evidence type="ECO:0000259" key="15">
    <source>
        <dbReference type="Pfam" id="PF07715"/>
    </source>
</evidence>
<dbReference type="PROSITE" id="PS52016">
    <property type="entry name" value="TONB_DEPENDENT_REC_3"/>
    <property type="match status" value="1"/>
</dbReference>
<dbReference type="InterPro" id="IPR037066">
    <property type="entry name" value="Plug_dom_sf"/>
</dbReference>
<feature type="signal peptide" evidence="13">
    <location>
        <begin position="1"/>
        <end position="28"/>
    </location>
</feature>
<feature type="domain" description="TonB-dependent receptor plug" evidence="15">
    <location>
        <begin position="95"/>
        <end position="203"/>
    </location>
</feature>
<feature type="region of interest" description="Disordered" evidence="12">
    <location>
        <begin position="39"/>
        <end position="88"/>
    </location>
</feature>
<proteinExistence type="inferred from homology"/>